<dbReference type="InterPro" id="IPR050546">
    <property type="entry name" value="Glycosyl_Hydrlase_16"/>
</dbReference>
<evidence type="ECO:0000313" key="5">
    <source>
        <dbReference type="Proteomes" id="UP000182491"/>
    </source>
</evidence>
<dbReference type="InterPro" id="IPR013783">
    <property type="entry name" value="Ig-like_fold"/>
</dbReference>
<dbReference type="InterPro" id="IPR036116">
    <property type="entry name" value="FN3_sf"/>
</dbReference>
<dbReference type="InterPro" id="IPR000757">
    <property type="entry name" value="Beta-glucanase-like"/>
</dbReference>
<feature type="signal peptide" evidence="2">
    <location>
        <begin position="1"/>
        <end position="20"/>
    </location>
</feature>
<gene>
    <name evidence="4" type="ORF">SAMN04487941_1250</name>
</gene>
<accession>A0A1I7GTS7</accession>
<dbReference type="InterPro" id="IPR026444">
    <property type="entry name" value="Secre_tail"/>
</dbReference>
<evidence type="ECO:0000313" key="4">
    <source>
        <dbReference type="EMBL" id="SFU51646.1"/>
    </source>
</evidence>
<dbReference type="InterPro" id="IPR013320">
    <property type="entry name" value="ConA-like_dom_sf"/>
</dbReference>
<feature type="domain" description="GH16" evidence="3">
    <location>
        <begin position="49"/>
        <end position="286"/>
    </location>
</feature>
<dbReference type="STRING" id="388950.GCA_001611675_00346"/>
<dbReference type="Proteomes" id="UP000182491">
    <property type="component" value="Unassembled WGS sequence"/>
</dbReference>
<dbReference type="GO" id="GO:0005975">
    <property type="term" value="P:carbohydrate metabolic process"/>
    <property type="evidence" value="ECO:0007669"/>
    <property type="project" value="InterPro"/>
</dbReference>
<keyword evidence="2" id="KW-0732">Signal</keyword>
<dbReference type="PANTHER" id="PTHR10963">
    <property type="entry name" value="GLYCOSYL HYDROLASE-RELATED"/>
    <property type="match status" value="1"/>
</dbReference>
<dbReference type="OrthoDB" id="9776255at2"/>
<dbReference type="Pfam" id="PF19408">
    <property type="entry name" value="PKD_6"/>
    <property type="match status" value="1"/>
</dbReference>
<dbReference type="InterPro" id="IPR045829">
    <property type="entry name" value="PKD_6"/>
</dbReference>
<sequence>MRLGSPYRCLLLLMNKFYKAFLTIVTCCAASTVFGQATGYNELVWSDEFEGEGLPNPTYWGYDLGTGQGGWGNNEVQSYTNETANVRRTGGKLVIEAIKQNGNWTSARIHTQGKYNFTYGRIEFRAKLPKGAGTWPALWMLGEDINTLGWPAAGEIDVMEHVGRDAGKIHATLHTPSSYGNSQNSGTILVNDYADTYHVYAAEWSADAFKFYVDDNLFYTYAPANKNSQTWPFNDPAFIIINLAMGGNFGSDPRYETGGKKNGIDPALNSVRFEVDYVRVYQQFRELELSGPTVVAPNAQNLSFKASKVSGATYTWQVPAGATITSGASTSEVKVNWGNTGGVVRVQMQLDGQQFVKEITVNTTQVPQGESFLIEDFNDLPTSQLSSSGGTFDFAQEEGALLVNYAVTNPNGLPQINYTLASPLNMTTHPVLAARIKTNNESGSVVLRIDLKDVAGNISGTSKVFTLMPLIDDGEFYTYYFDYSSIFGNGAGQINAAQVKEIRLLVDYGIYGTPGQDTFWIDNFSVLQQLPAVPNRPSHLHIAAHPNEAKISWQDNATNEAGFKIFRANSKAGAFTEIGSVAANVREFTVASAGQDEVVYKVQAFNNAGTSAYSNAASAADAPLGIRDAFDNPLVQVYPNPSSGNFTVQFPAGLLVQQVQLVDAIGRATRVQVHQGGPGELSVVPPPGMAAGLYFCRLTTRDAVIIKRILIH</sequence>
<dbReference type="Gene3D" id="2.60.120.200">
    <property type="match status" value="1"/>
</dbReference>
<dbReference type="NCBIfam" id="TIGR04183">
    <property type="entry name" value="Por_Secre_tail"/>
    <property type="match status" value="1"/>
</dbReference>
<dbReference type="SUPFAM" id="SSF49265">
    <property type="entry name" value="Fibronectin type III"/>
    <property type="match status" value="1"/>
</dbReference>
<dbReference type="SUPFAM" id="SSF49899">
    <property type="entry name" value="Concanavalin A-like lectins/glucanases"/>
    <property type="match status" value="1"/>
</dbReference>
<dbReference type="PROSITE" id="PS51762">
    <property type="entry name" value="GH16_2"/>
    <property type="match status" value="1"/>
</dbReference>
<proteinExistence type="inferred from homology"/>
<dbReference type="GO" id="GO:0004553">
    <property type="term" value="F:hydrolase activity, hydrolyzing O-glycosyl compounds"/>
    <property type="evidence" value="ECO:0007669"/>
    <property type="project" value="InterPro"/>
</dbReference>
<evidence type="ECO:0000256" key="1">
    <source>
        <dbReference type="ARBA" id="ARBA00006865"/>
    </source>
</evidence>
<dbReference type="Gene3D" id="2.60.40.10">
    <property type="entry name" value="Immunoglobulins"/>
    <property type="match status" value="1"/>
</dbReference>
<protein>
    <submittedName>
        <fullName evidence="4">Por secretion system C-terminal sorting domain-containing protein</fullName>
    </submittedName>
</protein>
<evidence type="ECO:0000256" key="2">
    <source>
        <dbReference type="SAM" id="SignalP"/>
    </source>
</evidence>
<dbReference type="EMBL" id="FPCA01000001">
    <property type="protein sequence ID" value="SFU51646.1"/>
    <property type="molecule type" value="Genomic_DNA"/>
</dbReference>
<reference evidence="5" key="1">
    <citation type="submission" date="2016-10" db="EMBL/GenBank/DDBJ databases">
        <authorList>
            <person name="Varghese N."/>
        </authorList>
    </citation>
    <scope>NUCLEOTIDE SEQUENCE [LARGE SCALE GENOMIC DNA]</scope>
    <source>
        <strain evidence="5">DSM 18820</strain>
    </source>
</reference>
<dbReference type="Pfam" id="PF00722">
    <property type="entry name" value="Glyco_hydro_16"/>
    <property type="match status" value="1"/>
</dbReference>
<name>A0A1I7GTS7_9BACT</name>
<keyword evidence="5" id="KW-1185">Reference proteome</keyword>
<feature type="chain" id="PRO_5010333365" evidence="2">
    <location>
        <begin position="21"/>
        <end position="712"/>
    </location>
</feature>
<comment type="similarity">
    <text evidence="1">Belongs to the glycosyl hydrolase 16 family.</text>
</comment>
<dbReference type="AlphaFoldDB" id="A0A1I7GTS7"/>
<dbReference type="PANTHER" id="PTHR10963:SF55">
    <property type="entry name" value="GLYCOSIDE HYDROLASE FAMILY 16 PROTEIN"/>
    <property type="match status" value="1"/>
</dbReference>
<organism evidence="4 5">
    <name type="scientific">Pontibacter akesuensis</name>
    <dbReference type="NCBI Taxonomy" id="388950"/>
    <lineage>
        <taxon>Bacteria</taxon>
        <taxon>Pseudomonadati</taxon>
        <taxon>Bacteroidota</taxon>
        <taxon>Cytophagia</taxon>
        <taxon>Cytophagales</taxon>
        <taxon>Hymenobacteraceae</taxon>
        <taxon>Pontibacter</taxon>
    </lineage>
</organism>
<evidence type="ECO:0000259" key="3">
    <source>
        <dbReference type="PROSITE" id="PS51762"/>
    </source>
</evidence>
<dbReference type="CDD" id="cd08023">
    <property type="entry name" value="GH16_laminarinase_like"/>
    <property type="match status" value="1"/>
</dbReference>